<dbReference type="EMBL" id="EQ981100">
    <property type="protein sequence ID" value="EEF24861.1"/>
    <property type="molecule type" value="Genomic_DNA"/>
</dbReference>
<name>B9TH02_RICCO</name>
<keyword evidence="2" id="KW-1185">Reference proteome</keyword>
<sequence>MPAVKLPIKSVLPAHLLALFLVLAAVAIAASYGYYHSQKKQVRTQQSQYLNAVTDLKIQQLADWRQERLKDAESIIANRFAIDPIHAWLQDGAPDDERCSMLLKWMEGLRHGRVYDAVYLLDVNGRSIAHSTAGSTACQRSSGELFPQFRHGHQPELIDFYRDQEGHPSLNLVVPLIPQLTMMHASTATLVLTINPERTLYPLIKNWPVYSRTAETMLGRFENGQILYLNDLRMHANAAVNLRLPGNSRDLP</sequence>
<proteinExistence type="predicted"/>
<gene>
    <name evidence="1" type="ORF">RCOM_1790920</name>
</gene>
<evidence type="ECO:0000313" key="2">
    <source>
        <dbReference type="Proteomes" id="UP000008311"/>
    </source>
</evidence>
<protein>
    <submittedName>
        <fullName evidence="1">Uncharacterized protein</fullName>
    </submittedName>
</protein>
<accession>B9TH02</accession>
<reference evidence="2" key="1">
    <citation type="journal article" date="2010" name="Nat. Biotechnol.">
        <title>Draft genome sequence of the oilseed species Ricinus communis.</title>
        <authorList>
            <person name="Chan A.P."/>
            <person name="Crabtree J."/>
            <person name="Zhao Q."/>
            <person name="Lorenzi H."/>
            <person name="Orvis J."/>
            <person name="Puiu D."/>
            <person name="Melake-Berhan A."/>
            <person name="Jones K.M."/>
            <person name="Redman J."/>
            <person name="Chen G."/>
            <person name="Cahoon E.B."/>
            <person name="Gedil M."/>
            <person name="Stanke M."/>
            <person name="Haas B.J."/>
            <person name="Wortman J.R."/>
            <person name="Fraser-Liggett C.M."/>
            <person name="Ravel J."/>
            <person name="Rabinowicz P.D."/>
        </authorList>
    </citation>
    <scope>NUCLEOTIDE SEQUENCE [LARGE SCALE GENOMIC DNA]</scope>
    <source>
        <strain evidence="2">cv. Hale</strain>
    </source>
</reference>
<dbReference type="AlphaFoldDB" id="B9TH02"/>
<dbReference type="InParanoid" id="B9TH02"/>
<organism evidence="1 2">
    <name type="scientific">Ricinus communis</name>
    <name type="common">Castor bean</name>
    <dbReference type="NCBI Taxonomy" id="3988"/>
    <lineage>
        <taxon>Eukaryota</taxon>
        <taxon>Viridiplantae</taxon>
        <taxon>Streptophyta</taxon>
        <taxon>Embryophyta</taxon>
        <taxon>Tracheophyta</taxon>
        <taxon>Spermatophyta</taxon>
        <taxon>Magnoliopsida</taxon>
        <taxon>eudicotyledons</taxon>
        <taxon>Gunneridae</taxon>
        <taxon>Pentapetalae</taxon>
        <taxon>rosids</taxon>
        <taxon>fabids</taxon>
        <taxon>Malpighiales</taxon>
        <taxon>Euphorbiaceae</taxon>
        <taxon>Acalyphoideae</taxon>
        <taxon>Acalypheae</taxon>
        <taxon>Ricinus</taxon>
    </lineage>
</organism>
<evidence type="ECO:0000313" key="1">
    <source>
        <dbReference type="EMBL" id="EEF24861.1"/>
    </source>
</evidence>
<feature type="non-terminal residue" evidence="1">
    <location>
        <position position="252"/>
    </location>
</feature>
<dbReference type="Proteomes" id="UP000008311">
    <property type="component" value="Unassembled WGS sequence"/>
</dbReference>